<protein>
    <submittedName>
        <fullName evidence="1">Uncharacterized protein</fullName>
    </submittedName>
</protein>
<dbReference type="Proteomes" id="UP001164746">
    <property type="component" value="Chromosome 2"/>
</dbReference>
<keyword evidence="2" id="KW-1185">Reference proteome</keyword>
<evidence type="ECO:0000313" key="2">
    <source>
        <dbReference type="Proteomes" id="UP001164746"/>
    </source>
</evidence>
<organism evidence="1 2">
    <name type="scientific">Mya arenaria</name>
    <name type="common">Soft-shell clam</name>
    <dbReference type="NCBI Taxonomy" id="6604"/>
    <lineage>
        <taxon>Eukaryota</taxon>
        <taxon>Metazoa</taxon>
        <taxon>Spiralia</taxon>
        <taxon>Lophotrochozoa</taxon>
        <taxon>Mollusca</taxon>
        <taxon>Bivalvia</taxon>
        <taxon>Autobranchia</taxon>
        <taxon>Heteroconchia</taxon>
        <taxon>Euheterodonta</taxon>
        <taxon>Imparidentia</taxon>
        <taxon>Neoheterodontei</taxon>
        <taxon>Myida</taxon>
        <taxon>Myoidea</taxon>
        <taxon>Myidae</taxon>
        <taxon>Mya</taxon>
    </lineage>
</organism>
<reference evidence="1" key="1">
    <citation type="submission" date="2022-11" db="EMBL/GenBank/DDBJ databases">
        <title>Centuries of genome instability and evolution in soft-shell clam transmissible cancer (bioRxiv).</title>
        <authorList>
            <person name="Hart S.F.M."/>
            <person name="Yonemitsu M.A."/>
            <person name="Giersch R.M."/>
            <person name="Beal B.F."/>
            <person name="Arriagada G."/>
            <person name="Davis B.W."/>
            <person name="Ostrander E.A."/>
            <person name="Goff S.P."/>
            <person name="Metzger M.J."/>
        </authorList>
    </citation>
    <scope>NUCLEOTIDE SEQUENCE</scope>
    <source>
        <strain evidence="1">MELC-2E11</strain>
        <tissue evidence="1">Siphon/mantle</tissue>
    </source>
</reference>
<gene>
    <name evidence="1" type="ORF">MAR_028540</name>
</gene>
<proteinExistence type="predicted"/>
<evidence type="ECO:0000313" key="1">
    <source>
        <dbReference type="EMBL" id="WAQ95850.1"/>
    </source>
</evidence>
<dbReference type="EMBL" id="CP111013">
    <property type="protein sequence ID" value="WAQ95850.1"/>
    <property type="molecule type" value="Genomic_DNA"/>
</dbReference>
<name>A0ABY7DGM8_MYAAR</name>
<accession>A0ABY7DGM8</accession>
<sequence length="71" mass="8343">MTVWSVFTQRKETTFSGTRRRNTSLKIEGNGNMGQIVIFSLSKIEVGKREKKRFIQYPRMKHKFSVAYLIS</sequence>